<evidence type="ECO:0000256" key="1">
    <source>
        <dbReference type="SAM" id="MobiDB-lite"/>
    </source>
</evidence>
<dbReference type="AlphaFoldDB" id="A0A813HKI4"/>
<reference evidence="2" key="1">
    <citation type="submission" date="2021-02" db="EMBL/GenBank/DDBJ databases">
        <authorList>
            <person name="Dougan E. K."/>
            <person name="Rhodes N."/>
            <person name="Thang M."/>
            <person name="Chan C."/>
        </authorList>
    </citation>
    <scope>NUCLEOTIDE SEQUENCE</scope>
</reference>
<accession>A0A813HKI4</accession>
<evidence type="ECO:0000313" key="2">
    <source>
        <dbReference type="EMBL" id="CAE8637956.1"/>
    </source>
</evidence>
<proteinExistence type="predicted"/>
<organism evidence="2 3">
    <name type="scientific">Polarella glacialis</name>
    <name type="common">Dinoflagellate</name>
    <dbReference type="NCBI Taxonomy" id="89957"/>
    <lineage>
        <taxon>Eukaryota</taxon>
        <taxon>Sar</taxon>
        <taxon>Alveolata</taxon>
        <taxon>Dinophyceae</taxon>
        <taxon>Suessiales</taxon>
        <taxon>Suessiaceae</taxon>
        <taxon>Polarella</taxon>
    </lineage>
</organism>
<feature type="region of interest" description="Disordered" evidence="1">
    <location>
        <begin position="75"/>
        <end position="100"/>
    </location>
</feature>
<name>A0A813HKI4_POLGL</name>
<dbReference type="Proteomes" id="UP000654075">
    <property type="component" value="Unassembled WGS sequence"/>
</dbReference>
<gene>
    <name evidence="2" type="ORF">PGLA1383_LOCUS53261</name>
</gene>
<feature type="compositionally biased region" description="Low complexity" evidence="1">
    <location>
        <begin position="13"/>
        <end position="27"/>
    </location>
</feature>
<sequence>MLLSLPDLTADEQQQQQPQQQLQQQLQQEAWRDGIRPMALLETHAEGWQLVSLRTPRGITLRLVNLPLEISANLQQQSRQQHQQQQQQQQQSPRTSALVDRAWSEAGAGLRLALTALPTLWP</sequence>
<comment type="caution">
    <text evidence="2">The sequence shown here is derived from an EMBL/GenBank/DDBJ whole genome shotgun (WGS) entry which is preliminary data.</text>
</comment>
<keyword evidence="3" id="KW-1185">Reference proteome</keyword>
<dbReference type="EMBL" id="CAJNNV010031818">
    <property type="protein sequence ID" value="CAE8637956.1"/>
    <property type="molecule type" value="Genomic_DNA"/>
</dbReference>
<evidence type="ECO:0000313" key="3">
    <source>
        <dbReference type="Proteomes" id="UP000654075"/>
    </source>
</evidence>
<feature type="compositionally biased region" description="Low complexity" evidence="1">
    <location>
        <begin position="75"/>
        <end position="91"/>
    </location>
</feature>
<feature type="region of interest" description="Disordered" evidence="1">
    <location>
        <begin position="1"/>
        <end position="27"/>
    </location>
</feature>
<protein>
    <submittedName>
        <fullName evidence="2">Uncharacterized protein</fullName>
    </submittedName>
</protein>